<feature type="region of interest" description="Disordered" evidence="1">
    <location>
        <begin position="205"/>
        <end position="340"/>
    </location>
</feature>
<dbReference type="OrthoDB" id="10662148at2759"/>
<evidence type="ECO:0000256" key="1">
    <source>
        <dbReference type="SAM" id="MobiDB-lite"/>
    </source>
</evidence>
<sequence length="461" mass="50335">MPPPTNNNTYVPAHRRSSRQNKNRRPSAQAQDQPRPSTHSEDSTSADRPRHAFDFTPPARFPTAFPIIYDDGNANTAPFPNPVPNISSPPSNAPREPLAMRQHHATTASSRGKMKSRTYPELQPQYEAEPPQSKYQQALAYAQCMAKEVTDAVLMTPAGMTLPQDIPVYGHRSQRSLSSSAAKVGPTSPILQKLQEKSAGGYFALNSGDKRVACPQPEHDQGRRGKISDEKEVVSGENSAAHTVQEPERPNQRVDAKIEEVDTQPSSSRAVTSPEQQVLVEAMEGLQLFQGIRPASRQPQFSPHTDTPSREPKSPEAPAEPLAAAPPPADPKEQSADVKHAWEYANLSTAESIAALAQNPTPEKIMEATIAELYEESQKKTRKSVEQPCSSSAIFPEDKPSATAQSEETGGVVVLENVEPEGNASEETSSSDGFEVVEDSDYQSQRIGRPGIWERLVQGKR</sequence>
<accession>A0A6A5VWH8</accession>
<protein>
    <submittedName>
        <fullName evidence="2">Uncharacterized protein</fullName>
    </submittedName>
</protein>
<feature type="region of interest" description="Disordered" evidence="1">
    <location>
        <begin position="377"/>
        <end position="451"/>
    </location>
</feature>
<organism evidence="2 3">
    <name type="scientific">Bimuria novae-zelandiae CBS 107.79</name>
    <dbReference type="NCBI Taxonomy" id="1447943"/>
    <lineage>
        <taxon>Eukaryota</taxon>
        <taxon>Fungi</taxon>
        <taxon>Dikarya</taxon>
        <taxon>Ascomycota</taxon>
        <taxon>Pezizomycotina</taxon>
        <taxon>Dothideomycetes</taxon>
        <taxon>Pleosporomycetidae</taxon>
        <taxon>Pleosporales</taxon>
        <taxon>Massarineae</taxon>
        <taxon>Didymosphaeriaceae</taxon>
        <taxon>Bimuria</taxon>
    </lineage>
</organism>
<feature type="compositionally biased region" description="Polar residues" evidence="1">
    <location>
        <begin position="263"/>
        <end position="276"/>
    </location>
</feature>
<dbReference type="AlphaFoldDB" id="A0A6A5VWH8"/>
<feature type="compositionally biased region" description="Basic and acidic residues" evidence="1">
    <location>
        <begin position="330"/>
        <end position="340"/>
    </location>
</feature>
<evidence type="ECO:0000313" key="3">
    <source>
        <dbReference type="Proteomes" id="UP000800036"/>
    </source>
</evidence>
<feature type="compositionally biased region" description="Basic and acidic residues" evidence="1">
    <location>
        <begin position="245"/>
        <end position="260"/>
    </location>
</feature>
<evidence type="ECO:0000313" key="2">
    <source>
        <dbReference type="EMBL" id="KAF1979236.1"/>
    </source>
</evidence>
<proteinExistence type="predicted"/>
<feature type="compositionally biased region" description="Polar residues" evidence="1">
    <location>
        <begin position="26"/>
        <end position="37"/>
    </location>
</feature>
<feature type="compositionally biased region" description="Basic and acidic residues" evidence="1">
    <location>
        <begin position="208"/>
        <end position="234"/>
    </location>
</feature>
<feature type="compositionally biased region" description="Basic and acidic residues" evidence="1">
    <location>
        <begin position="38"/>
        <end position="53"/>
    </location>
</feature>
<feature type="compositionally biased region" description="Polar residues" evidence="1">
    <location>
        <begin position="1"/>
        <end position="10"/>
    </location>
</feature>
<feature type="region of interest" description="Disordered" evidence="1">
    <location>
        <begin position="1"/>
        <end position="131"/>
    </location>
</feature>
<feature type="compositionally biased region" description="Low complexity" evidence="1">
    <location>
        <begin position="84"/>
        <end position="94"/>
    </location>
</feature>
<dbReference type="EMBL" id="ML976658">
    <property type="protein sequence ID" value="KAF1979236.1"/>
    <property type="molecule type" value="Genomic_DNA"/>
</dbReference>
<dbReference type="Proteomes" id="UP000800036">
    <property type="component" value="Unassembled WGS sequence"/>
</dbReference>
<name>A0A6A5VWH8_9PLEO</name>
<reference evidence="2" key="1">
    <citation type="journal article" date="2020" name="Stud. Mycol.">
        <title>101 Dothideomycetes genomes: a test case for predicting lifestyles and emergence of pathogens.</title>
        <authorList>
            <person name="Haridas S."/>
            <person name="Albert R."/>
            <person name="Binder M."/>
            <person name="Bloem J."/>
            <person name="Labutti K."/>
            <person name="Salamov A."/>
            <person name="Andreopoulos B."/>
            <person name="Baker S."/>
            <person name="Barry K."/>
            <person name="Bills G."/>
            <person name="Bluhm B."/>
            <person name="Cannon C."/>
            <person name="Castanera R."/>
            <person name="Culley D."/>
            <person name="Daum C."/>
            <person name="Ezra D."/>
            <person name="Gonzalez J."/>
            <person name="Henrissat B."/>
            <person name="Kuo A."/>
            <person name="Liang C."/>
            <person name="Lipzen A."/>
            <person name="Lutzoni F."/>
            <person name="Magnuson J."/>
            <person name="Mondo S."/>
            <person name="Nolan M."/>
            <person name="Ohm R."/>
            <person name="Pangilinan J."/>
            <person name="Park H.-J."/>
            <person name="Ramirez L."/>
            <person name="Alfaro M."/>
            <person name="Sun H."/>
            <person name="Tritt A."/>
            <person name="Yoshinaga Y."/>
            <person name="Zwiers L.-H."/>
            <person name="Turgeon B."/>
            <person name="Goodwin S."/>
            <person name="Spatafora J."/>
            <person name="Crous P."/>
            <person name="Grigoriev I."/>
        </authorList>
    </citation>
    <scope>NUCLEOTIDE SEQUENCE</scope>
    <source>
        <strain evidence="2">CBS 107.79</strain>
    </source>
</reference>
<feature type="compositionally biased region" description="Low complexity" evidence="1">
    <location>
        <begin position="54"/>
        <end position="66"/>
    </location>
</feature>
<keyword evidence="3" id="KW-1185">Reference proteome</keyword>
<feature type="compositionally biased region" description="Polar residues" evidence="1">
    <location>
        <begin position="297"/>
        <end position="306"/>
    </location>
</feature>
<gene>
    <name evidence="2" type="ORF">BU23DRAFT_151075</name>
</gene>
<feature type="compositionally biased region" description="Basic residues" evidence="1">
    <location>
        <begin position="13"/>
        <end position="25"/>
    </location>
</feature>